<evidence type="ECO:0000313" key="3">
    <source>
        <dbReference type="Proteomes" id="UP001236369"/>
    </source>
</evidence>
<keyword evidence="3" id="KW-1185">Reference proteome</keyword>
<proteinExistence type="predicted"/>
<gene>
    <name evidence="2" type="ORF">QO016_004073</name>
</gene>
<reference evidence="2 3" key="1">
    <citation type="submission" date="2023-07" db="EMBL/GenBank/DDBJ databases">
        <title>Genomic Encyclopedia of Type Strains, Phase IV (KMG-IV): sequencing the most valuable type-strain genomes for metagenomic binning, comparative biology and taxonomic classification.</title>
        <authorList>
            <person name="Goeker M."/>
        </authorList>
    </citation>
    <scope>NUCLEOTIDE SEQUENCE [LARGE SCALE GENOMIC DNA]</scope>
    <source>
        <strain evidence="2 3">DSM 19562</strain>
    </source>
</reference>
<evidence type="ECO:0000313" key="2">
    <source>
        <dbReference type="EMBL" id="MDQ0444560.1"/>
    </source>
</evidence>
<accession>A0ABU0HQG1</accession>
<evidence type="ECO:0008006" key="4">
    <source>
        <dbReference type="Google" id="ProtNLM"/>
    </source>
</evidence>
<dbReference type="Proteomes" id="UP001236369">
    <property type="component" value="Unassembled WGS sequence"/>
</dbReference>
<evidence type="ECO:0000256" key="1">
    <source>
        <dbReference type="SAM" id="MobiDB-lite"/>
    </source>
</evidence>
<sequence>MSKKDGGASAQAKQARADEATRQAGIRAGTDQINTTFDSQFNDGFFDKQRQNYLNFQLPQLDDQYGNAQRSLTYALARDGNLDSSTRGFQTGQLQKTYDTARTNVADQAQSYANTARSNVEQARGNLISTLNATGDATQAANSATSQAAILAQPAAYSPLADAFSASASAMTQQALLERNQAIGGAGGAYNTGLFGTAPSAIKTTR</sequence>
<protein>
    <recommendedName>
        <fullName evidence="4">Tail fiber domain-containing protein</fullName>
    </recommendedName>
</protein>
<name>A0ABU0HQG1_9HYPH</name>
<dbReference type="RefSeq" id="WP_238252906.1">
    <property type="nucleotide sequence ID" value="NZ_BPQX01000063.1"/>
</dbReference>
<dbReference type="EMBL" id="JAUSVV010000013">
    <property type="protein sequence ID" value="MDQ0444560.1"/>
    <property type="molecule type" value="Genomic_DNA"/>
</dbReference>
<comment type="caution">
    <text evidence="2">The sequence shown here is derived from an EMBL/GenBank/DDBJ whole genome shotgun (WGS) entry which is preliminary data.</text>
</comment>
<feature type="region of interest" description="Disordered" evidence="1">
    <location>
        <begin position="1"/>
        <end position="31"/>
    </location>
</feature>
<organism evidence="2 3">
    <name type="scientific">Methylobacterium persicinum</name>
    <dbReference type="NCBI Taxonomy" id="374426"/>
    <lineage>
        <taxon>Bacteria</taxon>
        <taxon>Pseudomonadati</taxon>
        <taxon>Pseudomonadota</taxon>
        <taxon>Alphaproteobacteria</taxon>
        <taxon>Hyphomicrobiales</taxon>
        <taxon>Methylobacteriaceae</taxon>
        <taxon>Methylobacterium</taxon>
    </lineage>
</organism>